<protein>
    <recommendedName>
        <fullName evidence="1">2EXR domain-containing protein</fullName>
    </recommendedName>
</protein>
<evidence type="ECO:0000259" key="1">
    <source>
        <dbReference type="Pfam" id="PF20150"/>
    </source>
</evidence>
<accession>A0ABR4BWM3</accession>
<dbReference type="PANTHER" id="PTHR35910:SF6">
    <property type="entry name" value="2EXR DOMAIN-CONTAINING PROTEIN"/>
    <property type="match status" value="1"/>
</dbReference>
<feature type="domain" description="2EXR" evidence="1">
    <location>
        <begin position="44"/>
        <end position="161"/>
    </location>
</feature>
<dbReference type="EMBL" id="JAZHXI010000017">
    <property type="protein sequence ID" value="KAL2062055.1"/>
    <property type="molecule type" value="Genomic_DNA"/>
</dbReference>
<evidence type="ECO:0000313" key="2">
    <source>
        <dbReference type="EMBL" id="KAL2062055.1"/>
    </source>
</evidence>
<sequence length="278" mass="31779">MASMISTMSLMPPTSIPINKRVKRLLACLPPLVVPRSSVVLREFTIFSKLPQHLRLYIWSLVASESRYIKLIGLERHIPASYQIWNSRVLGQPKNPGMLHACRESRIMASRYYKRCYEKAQQQPENKAIKWTGTSQELQEAKRNDQSQDGTAIFVNFASDIFIHSQCPATAQDRGLRSADIRDYNFKPIQLRFCQTVQQVYSEEKGMAFPLQLLCFANIKEYGIELDGDSKEVISRLTPIGRDVHLALVSYNIIRALYYALGRDLTKLLLGKANVVLR</sequence>
<dbReference type="PANTHER" id="PTHR35910">
    <property type="entry name" value="2EXR DOMAIN-CONTAINING PROTEIN"/>
    <property type="match status" value="1"/>
</dbReference>
<dbReference type="Pfam" id="PF20150">
    <property type="entry name" value="2EXR"/>
    <property type="match status" value="1"/>
</dbReference>
<organism evidence="2 3">
    <name type="scientific">Oculimacula yallundae</name>
    <dbReference type="NCBI Taxonomy" id="86028"/>
    <lineage>
        <taxon>Eukaryota</taxon>
        <taxon>Fungi</taxon>
        <taxon>Dikarya</taxon>
        <taxon>Ascomycota</taxon>
        <taxon>Pezizomycotina</taxon>
        <taxon>Leotiomycetes</taxon>
        <taxon>Helotiales</taxon>
        <taxon>Ploettnerulaceae</taxon>
        <taxon>Oculimacula</taxon>
    </lineage>
</organism>
<evidence type="ECO:0000313" key="3">
    <source>
        <dbReference type="Proteomes" id="UP001595075"/>
    </source>
</evidence>
<proteinExistence type="predicted"/>
<comment type="caution">
    <text evidence="2">The sequence shown here is derived from an EMBL/GenBank/DDBJ whole genome shotgun (WGS) entry which is preliminary data.</text>
</comment>
<name>A0ABR4BWM3_9HELO</name>
<dbReference type="Proteomes" id="UP001595075">
    <property type="component" value="Unassembled WGS sequence"/>
</dbReference>
<dbReference type="InterPro" id="IPR045518">
    <property type="entry name" value="2EXR"/>
</dbReference>
<gene>
    <name evidence="2" type="ORF">VTL71DRAFT_6321</name>
</gene>
<reference evidence="2 3" key="1">
    <citation type="journal article" date="2024" name="Commun. Biol.">
        <title>Comparative genomic analysis of thermophilic fungi reveals convergent evolutionary adaptations and gene losses.</title>
        <authorList>
            <person name="Steindorff A.S."/>
            <person name="Aguilar-Pontes M.V."/>
            <person name="Robinson A.J."/>
            <person name="Andreopoulos B."/>
            <person name="LaButti K."/>
            <person name="Kuo A."/>
            <person name="Mondo S."/>
            <person name="Riley R."/>
            <person name="Otillar R."/>
            <person name="Haridas S."/>
            <person name="Lipzen A."/>
            <person name="Grimwood J."/>
            <person name="Schmutz J."/>
            <person name="Clum A."/>
            <person name="Reid I.D."/>
            <person name="Moisan M.C."/>
            <person name="Butler G."/>
            <person name="Nguyen T.T.M."/>
            <person name="Dewar K."/>
            <person name="Conant G."/>
            <person name="Drula E."/>
            <person name="Henrissat B."/>
            <person name="Hansel C."/>
            <person name="Singer S."/>
            <person name="Hutchinson M.I."/>
            <person name="de Vries R.P."/>
            <person name="Natvig D.O."/>
            <person name="Powell A.J."/>
            <person name="Tsang A."/>
            <person name="Grigoriev I.V."/>
        </authorList>
    </citation>
    <scope>NUCLEOTIDE SEQUENCE [LARGE SCALE GENOMIC DNA]</scope>
    <source>
        <strain evidence="2 3">CBS 494.80</strain>
    </source>
</reference>
<keyword evidence="3" id="KW-1185">Reference proteome</keyword>